<dbReference type="KEGG" id="lcd:clem_03570"/>
<keyword evidence="1" id="KW-0175">Coiled coil</keyword>
<sequence length="1407" mass="161338">MSGSIFAEMTKLKAKLKEINNGQEINPNPKNFSGLSLSEKTFVHPSLLPPALTEEVSGESVATPEEMEDYSKRAMEAVWYIASFDEDSIKNYASIFFNRDNIWAAFNFLDNDNVPKIVDERTYQVGKALLEFLNKVTSDEIINNLREEISIPPFGPQIIIRQQALAFMNPKKEALRKKLAIYEAHTPNKIAEKEALLAIRETRLKRYNEITSTFGSVLEEVTYLSSQIGASLEEAGIEPEKLKKLQKEIQQQLEKLTKAYEKFDEDIEQWDNENHGEFDINGVSGRLPQSIELSNFLYFKYNYNSKEAAVSAERVLDEWKRLFNSSSSLFHYEILGKLENSYERKENLLILKEGKIASLKILQEEVAQQLQIAEDIAPLVKELSERVNEALYGKAPDVSQPKNSQDCAKEIVQLQTYLATFQQKTALTYDSFATYPFPEEKNDPLYEKAYKKAIEEAKGQLLEGKEEKIKEIKDMIAVLQKQQREFEHEEAKQSAEKRNELLSELIQRVDSLREQKYSIQVQETDAHRDAEEFFTRQYQPAVETIHKKTQALLVGLTADDNERQSMVREDYPLMLKQEEAKRREFLQIAQEALQSYEKLLQESTGIYIPTDKIPREELKKYLEVTKATRIEGIIDEIYDEQEKAKASVVTNITNYWNHYTSWMGPSNFDMDFNLLQDAIADKLKQISAELSVEVTAEPGEPSQSSNLAGNNLYTLQRKSNESTRLVNINQLKVEEAEWDKKKKNVEQKAAEATLHRQLAIAQYNQAVLEAAIFRLDSRLFEIKEKANTTLADITLAMTQKTGDEALEYFTEIKGSLDELDVESLLTVSSIEEGNGRALKLSIKEQLKDLEKLWGTEINELSGQIESLPKAIQTLKEEAAAHFVTLQQQTVKLEPTEQRLTEAVKTKKGIIFSLKEMAIQQSEIAKLLDRSKEMQLANNEAKIGLIADISNSEASRQKLLEELGLQENAAIKEKLAVTKEMIKELDKAKVDLQLDLLNKITAKFAEFTTKNFTAMNLPEEHFFEQELENFKKEIKNALDVCNNSDNAQVKEKFSAVEKIKEAIPVVIPTFEKIEEFSEKYAELIKKAENIPPKRLRPGLELIKAADKLEAESMPALEKAKALSLSPEKVAAILKAQQTLRDLKEEYTKRYTENPSLLIQEVYDEYHALNVLRKESEKSEFQFYEKSKKGLYDQIIALKNSELLAVFNSRNHGESEQLNSIYNYQAELKAFTFQQAPQSHAAALFFNKPTVRLIEDQQEAAEKFSNARAYLETKYFGDNTSESKLGGAFGTYLQQRAEQFWFRDLMSSFLAFGLSCFGWKTEVKLREDYLLKLKDAFQKYKEDPENYHDLLKIVGEGQQFKPRSESGEKGYEKTLQSYLADFKREVRIIHDQNVEDKPVESSQLGQVKL</sequence>
<keyword evidence="3" id="KW-1185">Reference proteome</keyword>
<dbReference type="OrthoDB" id="5654358at2"/>
<dbReference type="EMBL" id="CP016397">
    <property type="protein sequence ID" value="ASQ45272.1"/>
    <property type="molecule type" value="Genomic_DNA"/>
</dbReference>
<accession>A0A222P0A8</accession>
<evidence type="ECO:0000313" key="2">
    <source>
        <dbReference type="EMBL" id="ASQ45272.1"/>
    </source>
</evidence>
<protein>
    <submittedName>
        <fullName evidence="2">Uncharacterized protein</fullName>
    </submittedName>
</protein>
<evidence type="ECO:0000313" key="3">
    <source>
        <dbReference type="Proteomes" id="UP000201728"/>
    </source>
</evidence>
<name>A0A222P0A8_9GAMM</name>
<organism evidence="2 3">
    <name type="scientific">Legionella clemsonensis</name>
    <dbReference type="NCBI Taxonomy" id="1867846"/>
    <lineage>
        <taxon>Bacteria</taxon>
        <taxon>Pseudomonadati</taxon>
        <taxon>Pseudomonadota</taxon>
        <taxon>Gammaproteobacteria</taxon>
        <taxon>Legionellales</taxon>
        <taxon>Legionellaceae</taxon>
        <taxon>Legionella</taxon>
    </lineage>
</organism>
<gene>
    <name evidence="2" type="ORF">clem_03570</name>
</gene>
<evidence type="ECO:0000256" key="1">
    <source>
        <dbReference type="SAM" id="Coils"/>
    </source>
</evidence>
<dbReference type="RefSeq" id="WP_094090349.1">
    <property type="nucleotide sequence ID" value="NZ_CP016397.1"/>
</dbReference>
<dbReference type="Proteomes" id="UP000201728">
    <property type="component" value="Chromosome"/>
</dbReference>
<feature type="coiled-coil region" evidence="1">
    <location>
        <begin position="242"/>
        <end position="273"/>
    </location>
</feature>
<feature type="coiled-coil region" evidence="1">
    <location>
        <begin position="462"/>
        <end position="515"/>
    </location>
</feature>
<proteinExistence type="predicted"/>
<reference evidence="3" key="1">
    <citation type="submission" date="2016-07" db="EMBL/GenBank/DDBJ databases">
        <authorList>
            <person name="Florea S."/>
            <person name="Webb J.S."/>
            <person name="Jaromczyk J."/>
            <person name="Schardl C.L."/>
        </authorList>
    </citation>
    <scope>NUCLEOTIDE SEQUENCE [LARGE SCALE GENOMIC DNA]</scope>
    <source>
        <strain evidence="3">CDC-D5610</strain>
    </source>
</reference>